<reference evidence="2" key="1">
    <citation type="submission" date="2023-10" db="EMBL/GenBank/DDBJ databases">
        <title>Genome assembly of Pristionchus species.</title>
        <authorList>
            <person name="Yoshida K."/>
            <person name="Sommer R.J."/>
        </authorList>
    </citation>
    <scope>NUCLEOTIDE SEQUENCE</scope>
    <source>
        <strain evidence="2">RS0144</strain>
    </source>
</reference>
<feature type="compositionally biased region" description="Polar residues" evidence="1">
    <location>
        <begin position="61"/>
        <end position="75"/>
    </location>
</feature>
<feature type="compositionally biased region" description="Basic and acidic residues" evidence="1">
    <location>
        <begin position="76"/>
        <end position="102"/>
    </location>
</feature>
<evidence type="ECO:0008006" key="4">
    <source>
        <dbReference type="Google" id="ProtNLM"/>
    </source>
</evidence>
<protein>
    <recommendedName>
        <fullName evidence="4">Ribosomal protein</fullName>
    </recommendedName>
</protein>
<evidence type="ECO:0000256" key="1">
    <source>
        <dbReference type="SAM" id="MobiDB-lite"/>
    </source>
</evidence>
<dbReference type="AlphaFoldDB" id="A0AAV5UFQ6"/>
<feature type="region of interest" description="Disordered" evidence="1">
    <location>
        <begin position="1"/>
        <end position="102"/>
    </location>
</feature>
<organism evidence="2 3">
    <name type="scientific">Pristionchus entomophagus</name>
    <dbReference type="NCBI Taxonomy" id="358040"/>
    <lineage>
        <taxon>Eukaryota</taxon>
        <taxon>Metazoa</taxon>
        <taxon>Ecdysozoa</taxon>
        <taxon>Nematoda</taxon>
        <taxon>Chromadorea</taxon>
        <taxon>Rhabditida</taxon>
        <taxon>Rhabditina</taxon>
        <taxon>Diplogasteromorpha</taxon>
        <taxon>Diplogasteroidea</taxon>
        <taxon>Neodiplogasteridae</taxon>
        <taxon>Pristionchus</taxon>
    </lineage>
</organism>
<feature type="non-terminal residue" evidence="2">
    <location>
        <position position="102"/>
    </location>
</feature>
<keyword evidence="3" id="KW-1185">Reference proteome</keyword>
<evidence type="ECO:0000313" key="3">
    <source>
        <dbReference type="Proteomes" id="UP001432027"/>
    </source>
</evidence>
<dbReference type="Proteomes" id="UP001432027">
    <property type="component" value="Unassembled WGS sequence"/>
</dbReference>
<proteinExistence type="predicted"/>
<accession>A0AAV5UFQ6</accession>
<gene>
    <name evidence="2" type="ORF">PENTCL1PPCAC_27591</name>
</gene>
<feature type="compositionally biased region" description="Basic residues" evidence="1">
    <location>
        <begin position="11"/>
        <end position="21"/>
    </location>
</feature>
<dbReference type="EMBL" id="BTSX01000006">
    <property type="protein sequence ID" value="GMT05417.1"/>
    <property type="molecule type" value="Genomic_DNA"/>
</dbReference>
<sequence>MWMKEQPTTMRRARAARRRKPSQWVPEGKVSTLKKRNGRRRPDFRLCNPRRRQTTEKKSNTRINTWNVWVESQSAHTEKDEKGIEKNRDERETTDDTRTLLE</sequence>
<name>A0AAV5UFQ6_9BILA</name>
<comment type="caution">
    <text evidence="2">The sequence shown here is derived from an EMBL/GenBank/DDBJ whole genome shotgun (WGS) entry which is preliminary data.</text>
</comment>
<evidence type="ECO:0000313" key="2">
    <source>
        <dbReference type="EMBL" id="GMT05417.1"/>
    </source>
</evidence>